<dbReference type="PANTHER" id="PTHR43761:SF1">
    <property type="entry name" value="D-ISOMER SPECIFIC 2-HYDROXYACID DEHYDROGENASE CATALYTIC DOMAIN-CONTAINING PROTEIN-RELATED"/>
    <property type="match status" value="1"/>
</dbReference>
<proteinExistence type="inferred from homology"/>
<dbReference type="InterPro" id="IPR036291">
    <property type="entry name" value="NAD(P)-bd_dom_sf"/>
</dbReference>
<evidence type="ECO:0000256" key="1">
    <source>
        <dbReference type="ARBA" id="ARBA00005854"/>
    </source>
</evidence>
<dbReference type="PROSITE" id="PS00671">
    <property type="entry name" value="D_2_HYDROXYACID_DH_3"/>
    <property type="match status" value="1"/>
</dbReference>
<dbReference type="Gene3D" id="3.40.50.720">
    <property type="entry name" value="NAD(P)-binding Rossmann-like Domain"/>
    <property type="match status" value="2"/>
</dbReference>
<dbReference type="InterPro" id="IPR029753">
    <property type="entry name" value="D-isomer_DH_CS"/>
</dbReference>
<dbReference type="FunFam" id="3.40.50.720:FF:000203">
    <property type="entry name" value="D-3-phosphoglycerate dehydrogenase (SerA)"/>
    <property type="match status" value="1"/>
</dbReference>
<dbReference type="OrthoDB" id="9793626at2"/>
<keyword evidence="3" id="KW-0520">NAD</keyword>
<dbReference type="CDD" id="cd12173">
    <property type="entry name" value="PGDH_4"/>
    <property type="match status" value="1"/>
</dbReference>
<dbReference type="EMBL" id="FQZF01000047">
    <property type="protein sequence ID" value="SHK37552.1"/>
    <property type="molecule type" value="Genomic_DNA"/>
</dbReference>
<evidence type="ECO:0000256" key="4">
    <source>
        <dbReference type="RuleBase" id="RU003719"/>
    </source>
</evidence>
<accession>A0A1M6RYE2</accession>
<dbReference type="Proteomes" id="UP000184387">
    <property type="component" value="Unassembled WGS sequence"/>
</dbReference>
<reference evidence="7 8" key="1">
    <citation type="submission" date="2016-11" db="EMBL/GenBank/DDBJ databases">
        <authorList>
            <person name="Jaros S."/>
            <person name="Januszkiewicz K."/>
            <person name="Wedrychowicz H."/>
        </authorList>
    </citation>
    <scope>NUCLEOTIDE SEQUENCE [LARGE SCALE GENOMIC DNA]</scope>
    <source>
        <strain evidence="7 8">DSM 14916</strain>
    </source>
</reference>
<dbReference type="SUPFAM" id="SSF52283">
    <property type="entry name" value="Formate/glycerate dehydrogenase catalytic domain-like"/>
    <property type="match status" value="1"/>
</dbReference>
<evidence type="ECO:0000313" key="8">
    <source>
        <dbReference type="Proteomes" id="UP000184387"/>
    </source>
</evidence>
<dbReference type="SUPFAM" id="SSF51735">
    <property type="entry name" value="NAD(P)-binding Rossmann-fold domains"/>
    <property type="match status" value="1"/>
</dbReference>
<comment type="similarity">
    <text evidence="1 4">Belongs to the D-isomer specific 2-hydroxyacid dehydrogenase family.</text>
</comment>
<dbReference type="PANTHER" id="PTHR43761">
    <property type="entry name" value="D-ISOMER SPECIFIC 2-HYDROXYACID DEHYDROGENASE FAMILY PROTEIN (AFU_ORTHOLOGUE AFUA_1G13630)"/>
    <property type="match status" value="1"/>
</dbReference>
<dbReference type="AlphaFoldDB" id="A0A1M6RYE2"/>
<dbReference type="STRING" id="198092.SAMN02745194_04795"/>
<protein>
    <submittedName>
        <fullName evidence="7">D-3-phosphoglycerate dehydrogenase</fullName>
    </submittedName>
</protein>
<dbReference type="Pfam" id="PF00389">
    <property type="entry name" value="2-Hacid_dh"/>
    <property type="match status" value="1"/>
</dbReference>
<evidence type="ECO:0000256" key="2">
    <source>
        <dbReference type="ARBA" id="ARBA00023002"/>
    </source>
</evidence>
<keyword evidence="8" id="KW-1185">Reference proteome</keyword>
<feature type="domain" description="D-isomer specific 2-hydroxyacid dehydrogenase NAD-binding" evidence="6">
    <location>
        <begin position="100"/>
        <end position="276"/>
    </location>
</feature>
<evidence type="ECO:0000259" key="6">
    <source>
        <dbReference type="Pfam" id="PF02826"/>
    </source>
</evidence>
<dbReference type="Pfam" id="PF02826">
    <property type="entry name" value="2-Hacid_dh_C"/>
    <property type="match status" value="1"/>
</dbReference>
<sequence>MLVALTDPIDPAGEAILRAAGHDVELPAAGGLDALLARADAVVVRRKLPDDLSTRAPRLLAAVRQGVGVDMIPVEDCTAQGVLVANVPGANADSVAEFVIAQMLAVARHAEAMHAELLSLGWDKARSRSAQAFELRGRTLGIIGVGAIGTRLAEIASAGFRMRVLGYRRNAHAMPPGIPHADLDTIFAESDFIALACPLTPETKGLVSAARIARMKPSAWLLNLARGPVIDEGALLAALREGRIGGAALDVYDVQPLAPDHPLRALPNVILTPHAAGLSTEAVERMSTGAAEEVVRILAGQRPRSFINPEAWAASRARRAALGHSAGEADAA</sequence>
<dbReference type="InterPro" id="IPR006139">
    <property type="entry name" value="D-isomer_2_OHA_DH_cat_dom"/>
</dbReference>
<organism evidence="7 8">
    <name type="scientific">Muricoccus roseus</name>
    <dbReference type="NCBI Taxonomy" id="198092"/>
    <lineage>
        <taxon>Bacteria</taxon>
        <taxon>Pseudomonadati</taxon>
        <taxon>Pseudomonadota</taxon>
        <taxon>Alphaproteobacteria</taxon>
        <taxon>Acetobacterales</taxon>
        <taxon>Roseomonadaceae</taxon>
        <taxon>Muricoccus</taxon>
    </lineage>
</organism>
<evidence type="ECO:0000256" key="3">
    <source>
        <dbReference type="ARBA" id="ARBA00023027"/>
    </source>
</evidence>
<name>A0A1M6RYE2_9PROT</name>
<keyword evidence="2 4" id="KW-0560">Oxidoreductase</keyword>
<dbReference type="InterPro" id="IPR006140">
    <property type="entry name" value="D-isomer_DH_NAD-bd"/>
</dbReference>
<feature type="domain" description="D-isomer specific 2-hydroxyacid dehydrogenase catalytic" evidence="5">
    <location>
        <begin position="3"/>
        <end position="308"/>
    </location>
</feature>
<dbReference type="InterPro" id="IPR050418">
    <property type="entry name" value="D-iso_2-hydroxyacid_DH_PdxB"/>
</dbReference>
<gene>
    <name evidence="7" type="ORF">SAMN02745194_04795</name>
</gene>
<evidence type="ECO:0000313" key="7">
    <source>
        <dbReference type="EMBL" id="SHK37552.1"/>
    </source>
</evidence>
<dbReference type="RefSeq" id="WP_073139987.1">
    <property type="nucleotide sequence ID" value="NZ_FQZF01000047.1"/>
</dbReference>
<evidence type="ECO:0000259" key="5">
    <source>
        <dbReference type="Pfam" id="PF00389"/>
    </source>
</evidence>
<dbReference type="GO" id="GO:0051287">
    <property type="term" value="F:NAD binding"/>
    <property type="evidence" value="ECO:0007669"/>
    <property type="project" value="InterPro"/>
</dbReference>
<dbReference type="GO" id="GO:0016616">
    <property type="term" value="F:oxidoreductase activity, acting on the CH-OH group of donors, NAD or NADP as acceptor"/>
    <property type="evidence" value="ECO:0007669"/>
    <property type="project" value="InterPro"/>
</dbReference>